<feature type="region of interest" description="Disordered" evidence="8">
    <location>
        <begin position="1528"/>
        <end position="1631"/>
    </location>
</feature>
<comment type="similarity">
    <text evidence="2">Belongs to the methyltransferase superfamily. Trimethylguanosine synthase family.</text>
</comment>
<feature type="compositionally biased region" description="Basic and acidic residues" evidence="8">
    <location>
        <begin position="72"/>
        <end position="89"/>
    </location>
</feature>
<dbReference type="Gene3D" id="3.40.50.150">
    <property type="entry name" value="Vaccinia Virus protein VP39"/>
    <property type="match status" value="1"/>
</dbReference>
<dbReference type="EMBL" id="NWUJ01000006">
    <property type="protein sequence ID" value="PFH34839.1"/>
    <property type="molecule type" value="Genomic_DNA"/>
</dbReference>
<feature type="region of interest" description="Disordered" evidence="8">
    <location>
        <begin position="1290"/>
        <end position="1328"/>
    </location>
</feature>
<feature type="compositionally biased region" description="Basic and acidic residues" evidence="8">
    <location>
        <begin position="635"/>
        <end position="653"/>
    </location>
</feature>
<evidence type="ECO:0000256" key="4">
    <source>
        <dbReference type="ARBA" id="ARBA00048740"/>
    </source>
</evidence>
<dbReference type="VEuPathDB" id="ToxoDB:BESB_068720"/>
<dbReference type="InterPro" id="IPR019012">
    <property type="entry name" value="RNA_cap_Gua-N2-MeTrfase"/>
</dbReference>
<dbReference type="GeneID" id="40311798"/>
<dbReference type="KEGG" id="bbes:BESB_068720"/>
<feature type="compositionally biased region" description="Basic and acidic residues" evidence="8">
    <location>
        <begin position="1195"/>
        <end position="1213"/>
    </location>
</feature>
<feature type="compositionally biased region" description="Low complexity" evidence="8">
    <location>
        <begin position="700"/>
        <end position="711"/>
    </location>
</feature>
<feature type="compositionally biased region" description="Basic and acidic residues" evidence="8">
    <location>
        <begin position="827"/>
        <end position="838"/>
    </location>
</feature>
<comment type="catalytic activity">
    <reaction evidence="6">
        <text>a 5'-end (N(7)-methyl 5'-triphosphoguanosine)-ribonucleoside in snRNA + S-adenosyl-L-methionine = a 5'-end (N(2),N(7)-dimethyl 5'-triphosphoguanosine)-ribonucleoside in snRNA + S-adenosyl-L-homocysteine + H(+)</text>
        <dbReference type="Rhea" id="RHEA:78471"/>
        <dbReference type="Rhea" id="RHEA-COMP:19085"/>
        <dbReference type="Rhea" id="RHEA-COMP:19087"/>
        <dbReference type="ChEBI" id="CHEBI:15378"/>
        <dbReference type="ChEBI" id="CHEBI:57856"/>
        <dbReference type="ChEBI" id="CHEBI:59789"/>
        <dbReference type="ChEBI" id="CHEBI:156461"/>
        <dbReference type="ChEBI" id="CHEBI:172880"/>
    </reaction>
    <physiologicalReaction direction="left-to-right" evidence="6">
        <dbReference type="Rhea" id="RHEA:78472"/>
    </physiologicalReaction>
</comment>
<keyword evidence="10" id="KW-1185">Reference proteome</keyword>
<accession>A0A2A9MAB4</accession>
<comment type="caution">
    <text evidence="9">The sequence shown here is derived from an EMBL/GenBank/DDBJ whole genome shotgun (WGS) entry which is preliminary data.</text>
</comment>
<dbReference type="RefSeq" id="XP_029218848.1">
    <property type="nucleotide sequence ID" value="XM_029365265.1"/>
</dbReference>
<feature type="compositionally biased region" description="Acidic residues" evidence="8">
    <location>
        <begin position="953"/>
        <end position="964"/>
    </location>
</feature>
<name>A0A2A9MAB4_BESBE</name>
<feature type="compositionally biased region" description="Gly residues" evidence="8">
    <location>
        <begin position="1"/>
        <end position="11"/>
    </location>
</feature>
<evidence type="ECO:0000313" key="9">
    <source>
        <dbReference type="EMBL" id="PFH34839.1"/>
    </source>
</evidence>
<feature type="compositionally biased region" description="Basic and acidic residues" evidence="8">
    <location>
        <begin position="582"/>
        <end position="604"/>
    </location>
</feature>
<feature type="compositionally biased region" description="Low complexity" evidence="8">
    <location>
        <begin position="845"/>
        <end position="881"/>
    </location>
</feature>
<dbReference type="CDD" id="cd02440">
    <property type="entry name" value="AdoMet_MTases"/>
    <property type="match status" value="1"/>
</dbReference>
<comment type="catalytic activity">
    <reaction evidence="4">
        <text>a 5'-end (N(7)-methyl 5'-triphosphoguanosine)-ribonucleoside in snoRNA + S-adenosyl-L-methionine = a 5'-end (N(2),N(7)-dimethyl 5'-triphosphoguanosine)-ribonucleoside in snoRNA + S-adenosyl-L-homocysteine + H(+)</text>
        <dbReference type="Rhea" id="RHEA:78475"/>
        <dbReference type="Rhea" id="RHEA-COMP:19086"/>
        <dbReference type="Rhea" id="RHEA-COMP:19088"/>
        <dbReference type="ChEBI" id="CHEBI:15378"/>
        <dbReference type="ChEBI" id="CHEBI:57856"/>
        <dbReference type="ChEBI" id="CHEBI:59789"/>
        <dbReference type="ChEBI" id="CHEBI:156461"/>
        <dbReference type="ChEBI" id="CHEBI:172880"/>
    </reaction>
    <physiologicalReaction direction="left-to-right" evidence="4">
        <dbReference type="Rhea" id="RHEA:78476"/>
    </physiologicalReaction>
</comment>
<feature type="region of interest" description="Disordered" evidence="8">
    <location>
        <begin position="731"/>
        <end position="881"/>
    </location>
</feature>
<feature type="compositionally biased region" description="Basic and acidic residues" evidence="8">
    <location>
        <begin position="1360"/>
        <end position="1371"/>
    </location>
</feature>
<dbReference type="GO" id="GO:0005634">
    <property type="term" value="C:nucleus"/>
    <property type="evidence" value="ECO:0007669"/>
    <property type="project" value="TreeGrafter"/>
</dbReference>
<dbReference type="InterPro" id="IPR029063">
    <property type="entry name" value="SAM-dependent_MTases_sf"/>
</dbReference>
<feature type="compositionally biased region" description="Basic and acidic residues" evidence="8">
    <location>
        <begin position="41"/>
        <end position="51"/>
    </location>
</feature>
<feature type="region of interest" description="Disordered" evidence="8">
    <location>
        <begin position="1078"/>
        <end position="1106"/>
    </location>
</feature>
<reference evidence="9 10" key="1">
    <citation type="submission" date="2017-09" db="EMBL/GenBank/DDBJ databases">
        <title>Genome sequencing of Besnoitia besnoiti strain Bb-Ger1.</title>
        <authorList>
            <person name="Schares G."/>
            <person name="Venepally P."/>
            <person name="Lorenzi H.A."/>
        </authorList>
    </citation>
    <scope>NUCLEOTIDE SEQUENCE [LARGE SCALE GENOMIC DNA]</scope>
    <source>
        <strain evidence="9 10">Bb-Ger1</strain>
    </source>
</reference>
<evidence type="ECO:0000256" key="7">
    <source>
        <dbReference type="ARBA" id="ARBA00049790"/>
    </source>
</evidence>
<evidence type="ECO:0000256" key="8">
    <source>
        <dbReference type="SAM" id="MobiDB-lite"/>
    </source>
</evidence>
<feature type="compositionally biased region" description="Polar residues" evidence="8">
    <location>
        <begin position="1528"/>
        <end position="1541"/>
    </location>
</feature>
<dbReference type="PANTHER" id="PTHR14741">
    <property type="entry name" value="S-ADENOSYLMETHIONINE-DEPENDENT METHYLTRANSFERASE RELATED"/>
    <property type="match status" value="1"/>
</dbReference>
<evidence type="ECO:0000256" key="3">
    <source>
        <dbReference type="ARBA" id="ARBA00047418"/>
    </source>
</evidence>
<gene>
    <name evidence="9" type="ORF">BESB_068720</name>
</gene>
<evidence type="ECO:0000256" key="6">
    <source>
        <dbReference type="ARBA" id="ARBA00049075"/>
    </source>
</evidence>
<feature type="compositionally biased region" description="Low complexity" evidence="8">
    <location>
        <begin position="939"/>
        <end position="948"/>
    </location>
</feature>
<evidence type="ECO:0000256" key="5">
    <source>
        <dbReference type="ARBA" id="ARBA00048763"/>
    </source>
</evidence>
<comment type="catalytic activity">
    <reaction evidence="3">
        <text>a 5'-end (N(2),N(7)-dimethyl 5'-triphosphoguanosine)-ribonucleoside in snoRNA + S-adenosyl-L-methionine = a 5'-end (N(2),N(2),N(7)-trimethyl 5'-triphosphoguanosine)-ribonucleoside in snoRNA + S-adenosyl-L-homocysteine + H(+)</text>
        <dbReference type="Rhea" id="RHEA:78507"/>
        <dbReference type="Rhea" id="RHEA-COMP:19088"/>
        <dbReference type="Rhea" id="RHEA-COMP:19090"/>
        <dbReference type="ChEBI" id="CHEBI:15378"/>
        <dbReference type="ChEBI" id="CHEBI:57856"/>
        <dbReference type="ChEBI" id="CHEBI:59789"/>
        <dbReference type="ChEBI" id="CHEBI:167623"/>
        <dbReference type="ChEBI" id="CHEBI:172880"/>
    </reaction>
    <physiologicalReaction direction="left-to-right" evidence="3">
        <dbReference type="Rhea" id="RHEA:78508"/>
    </physiologicalReaction>
</comment>
<organism evidence="9 10">
    <name type="scientific">Besnoitia besnoiti</name>
    <name type="common">Apicomplexan protozoan</name>
    <dbReference type="NCBI Taxonomy" id="94643"/>
    <lineage>
        <taxon>Eukaryota</taxon>
        <taxon>Sar</taxon>
        <taxon>Alveolata</taxon>
        <taxon>Apicomplexa</taxon>
        <taxon>Conoidasida</taxon>
        <taxon>Coccidia</taxon>
        <taxon>Eucoccidiorida</taxon>
        <taxon>Eimeriorina</taxon>
        <taxon>Sarcocystidae</taxon>
        <taxon>Besnoitia</taxon>
    </lineage>
</organism>
<dbReference type="STRING" id="94643.A0A2A9MAB4"/>
<dbReference type="SUPFAM" id="SSF53335">
    <property type="entry name" value="S-adenosyl-L-methionine-dependent methyltransferases"/>
    <property type="match status" value="1"/>
</dbReference>
<evidence type="ECO:0000313" key="10">
    <source>
        <dbReference type="Proteomes" id="UP000224006"/>
    </source>
</evidence>
<feature type="region of interest" description="Disordered" evidence="8">
    <location>
        <begin position="668"/>
        <end position="711"/>
    </location>
</feature>
<feature type="compositionally biased region" description="Basic and acidic residues" evidence="8">
    <location>
        <begin position="761"/>
        <end position="777"/>
    </location>
</feature>
<dbReference type="PANTHER" id="PTHR14741:SF32">
    <property type="entry name" value="TRIMETHYLGUANOSINE SYNTHASE"/>
    <property type="match status" value="1"/>
</dbReference>
<feature type="region of interest" description="Disordered" evidence="8">
    <location>
        <begin position="1353"/>
        <end position="1405"/>
    </location>
</feature>
<dbReference type="OrthoDB" id="194443at2759"/>
<feature type="region of interest" description="Disordered" evidence="8">
    <location>
        <begin position="938"/>
        <end position="968"/>
    </location>
</feature>
<proteinExistence type="inferred from homology"/>
<evidence type="ECO:0000256" key="1">
    <source>
        <dbReference type="ARBA" id="ARBA00018517"/>
    </source>
</evidence>
<feature type="compositionally biased region" description="Basic and acidic residues" evidence="8">
    <location>
        <begin position="1575"/>
        <end position="1589"/>
    </location>
</feature>
<dbReference type="Proteomes" id="UP000224006">
    <property type="component" value="Chromosome VI"/>
</dbReference>
<dbReference type="Pfam" id="PF09445">
    <property type="entry name" value="Methyltransf_15"/>
    <property type="match status" value="1"/>
</dbReference>
<feature type="region of interest" description="Disordered" evidence="8">
    <location>
        <begin position="1452"/>
        <end position="1477"/>
    </location>
</feature>
<feature type="region of interest" description="Disordered" evidence="8">
    <location>
        <begin position="1"/>
        <end position="336"/>
    </location>
</feature>
<feature type="compositionally biased region" description="Acidic residues" evidence="8">
    <location>
        <begin position="115"/>
        <end position="128"/>
    </location>
</feature>
<feature type="compositionally biased region" description="Basic and acidic residues" evidence="8">
    <location>
        <begin position="808"/>
        <end position="817"/>
    </location>
</feature>
<feature type="compositionally biased region" description="Low complexity" evidence="8">
    <location>
        <begin position="270"/>
        <end position="279"/>
    </location>
</feature>
<feature type="region of interest" description="Disordered" evidence="8">
    <location>
        <begin position="582"/>
        <end position="653"/>
    </location>
</feature>
<feature type="compositionally biased region" description="Basic and acidic residues" evidence="8">
    <location>
        <begin position="613"/>
        <end position="628"/>
    </location>
</feature>
<comment type="catalytic activity">
    <reaction evidence="5">
        <text>a 5'-end (N(2),N(7)-dimethyl 5'-triphosphoguanosine)-ribonucleoside in snRNA + S-adenosyl-L-methionine = a 5'-end (N(2),N(2),N(7)-trimethyl 5'-triphosphoguanosine)-ribonucleoside in snRNA + S-adenosyl-L-homocysteine + H(+)</text>
        <dbReference type="Rhea" id="RHEA:78479"/>
        <dbReference type="Rhea" id="RHEA-COMP:19087"/>
        <dbReference type="Rhea" id="RHEA-COMP:19089"/>
        <dbReference type="ChEBI" id="CHEBI:15378"/>
        <dbReference type="ChEBI" id="CHEBI:57856"/>
        <dbReference type="ChEBI" id="CHEBI:59789"/>
        <dbReference type="ChEBI" id="CHEBI:167623"/>
        <dbReference type="ChEBI" id="CHEBI:172880"/>
    </reaction>
    <physiologicalReaction direction="left-to-right" evidence="5">
        <dbReference type="Rhea" id="RHEA:78480"/>
    </physiologicalReaction>
</comment>
<sequence>MDQEGGGSSGHGGKRRGRGRPQRRPRRADGAPAEEGGEACRGFEEARRMGDGDSASRNSSPDPEIVNCGEAELTHQRAEEGHAGNERQRGKAKRRARARDRGGGAAPEGQKGEGEEGEEEDQESDRGEEEIRGMEPTRGTEAGAPDTENDDGDGGAQTPRAGTELYRRQAKVTSSGMQAAWKRRKRGGEAICSASEDPREEEDLTGGARMASETPQLERRSRTKPGSTERRASEEANAAGDAGSGLVGNRGADDDALQNEEGGEGRCPVESSSAESDASASRKRKRRRKLEGPGAQAQLPSLAPRRSNSHPEPRLLVAPSAASYPSAPPSASPAPQAENAAHLLLLPSAFSPPADLAGLARAAEARATTASSALVSVAASKRGKRARSGTAAESSDADPKRLSLFHRFDRGVQLDADMWWSVTPEAMALQMASCCACPLLWDAFGGVGGNAAHFARGFCGFVVCSELSPARVRMAQRNVAVYGRAAASRVDFILGDFRHLSTRIFRPGVFHGAFLAPPWGGPSYQASPVFSLGRLGGELNGFKLVRSAARVAENAALFLPRNTRLRDIQRLAVEFERGSARGEDCGVKRDASEESEKGEQRVESGDTAQEAAQRAEEGHAKAPDACEHIEDDTDDTGRCQESPERVERWGEIEESCERQALDDHARCDEEGTQKKHALQTPARAPGARSTGSSESDARLPRSAAASPSSSKAVAPLAVILMHINRAQFSGKAPKLRALPPRRPEGQTGASRAEARGAGGRPTEDETRNEDERGDGRAQTRIVLEGAQDGEAEASVDAKAASALQPEGSEARDPRAPEAQEASLRALRSTEGERGEASTHELQTGLSPCCASPAASASSSASSSSSWKPLSASKTAASSPSSLASCLSFAPVSAPRGRLTPPVRELLRFAACGIAACPRCTMELTGAASAKRVRGGEAGAGEAQGYAQERVQSDDEAEATPEEAESPVACSERTVDMIDDAREAHGAGRPFGKAGAEAEGDASACWSSFASSVDARFSSPEACSGFSPEAASGLRASSAACWRWKLVGISVYLGGFASRLEARAVPSLASTSSASSRRALVSPAAPVPDAPTSSPPRRRASSAATRSGRASPACASYAATASQEEAHFALQALAASAAELLGLSPALPSRAPRSLSAKMSSSSVRSCLVASSPQGGGAPRARIKVEARPAVAAAYDRSDEPRGHMKDSRDDRFRGATNDSACAAPSRLRLSPYGVPVSLIADAGAHASAAGDACGASVFEVAPPRPPTGHAGPASRPASCLAYDVFAPAGRLRPPPLPQAASRRPVPKTQNRASRKRLREEDDEGGSGQRLAVRSSFLVRPRNLHSWLYGGRVRVPPPLEPTREKATQKQEAEFEEADTAASAEGEPGPRQAIDATASDDFGFWHPRRTNAGCEDRAGEGECSTRRRCQALAQELVGEAASLLLALNSGVAEESGAGAAQDAERTSERGDPRNDHHTKPDAARLYACVSLIGNVFLHLYVALLLDELDVQALDTRQNVIWSRALQPSLSEELSGAASTTPSAKTEAREEEGERESLSPLTGERFASEPPDSAAKAAESRPKRARLEDGIRGETSAVQNTGRAAGKGGDEALTPGEDPRAPVGEQSITDARRARKVGGGSWCRELMRRKVREEAGRCGLSAFFPASLTQDENEWRAMAAEETPSPAESTPAPIAATEDANQELPLSHAARELTCSVMRNSSVQWILHIHLQRLMALLA</sequence>
<feature type="compositionally biased region" description="Basic and acidic residues" evidence="8">
    <location>
        <begin position="1460"/>
        <end position="1477"/>
    </location>
</feature>
<feature type="region of interest" description="Disordered" evidence="8">
    <location>
        <begin position="1191"/>
        <end position="1217"/>
    </location>
</feature>
<evidence type="ECO:0000256" key="2">
    <source>
        <dbReference type="ARBA" id="ARBA00025783"/>
    </source>
</evidence>
<dbReference type="GO" id="GO:0071164">
    <property type="term" value="F:RNA cap trimethylguanosine synthase activity"/>
    <property type="evidence" value="ECO:0007669"/>
    <property type="project" value="TreeGrafter"/>
</dbReference>
<protein>
    <recommendedName>
        <fullName evidence="1">Trimethylguanosine synthase</fullName>
    </recommendedName>
    <alternativeName>
        <fullName evidence="7">Cap-specific guanine-N(2) methyltransferase</fullName>
    </alternativeName>
</protein>
<feature type="compositionally biased region" description="Basic residues" evidence="8">
    <location>
        <begin position="12"/>
        <end position="26"/>
    </location>
</feature>